<organism evidence="1 2">
    <name type="scientific">Flavobacterium glycines</name>
    <dbReference type="NCBI Taxonomy" id="551990"/>
    <lineage>
        <taxon>Bacteria</taxon>
        <taxon>Pseudomonadati</taxon>
        <taxon>Bacteroidota</taxon>
        <taxon>Flavobacteriia</taxon>
        <taxon>Flavobacteriales</taxon>
        <taxon>Flavobacteriaceae</taxon>
        <taxon>Flavobacterium</taxon>
    </lineage>
</organism>
<proteinExistence type="predicted"/>
<accession>A0A511CG93</accession>
<evidence type="ECO:0000313" key="2">
    <source>
        <dbReference type="Proteomes" id="UP000321579"/>
    </source>
</evidence>
<dbReference type="AlphaFoldDB" id="A0A511CG93"/>
<dbReference type="Proteomes" id="UP000321579">
    <property type="component" value="Unassembled WGS sequence"/>
</dbReference>
<protein>
    <submittedName>
        <fullName evidence="1">Uncharacterized protein</fullName>
    </submittedName>
</protein>
<evidence type="ECO:0000313" key="1">
    <source>
        <dbReference type="EMBL" id="GEL11661.1"/>
    </source>
</evidence>
<comment type="caution">
    <text evidence="1">The sequence shown here is derived from an EMBL/GenBank/DDBJ whole genome shotgun (WGS) entry which is preliminary data.</text>
</comment>
<gene>
    <name evidence="1" type="ORF">FGL01_24000</name>
</gene>
<dbReference type="InterPro" id="IPR011008">
    <property type="entry name" value="Dimeric_a/b-barrel"/>
</dbReference>
<dbReference type="Gene3D" id="3.30.70.100">
    <property type="match status" value="1"/>
</dbReference>
<dbReference type="EMBL" id="BJVF01000005">
    <property type="protein sequence ID" value="GEL11661.1"/>
    <property type="molecule type" value="Genomic_DNA"/>
</dbReference>
<sequence>MKKLLTLKKLIMIIVQETFICKPGNASKLANLFKEIMTDRTELIHILTDLTGEFNKVIMLSQYESISAYEQSYKEYMQNSEEVKKMKEKMKGYHEMYYSGSREIYHVW</sequence>
<name>A0A511CG93_9FLAO</name>
<dbReference type="SUPFAM" id="SSF54909">
    <property type="entry name" value="Dimeric alpha+beta barrel"/>
    <property type="match status" value="1"/>
</dbReference>
<reference evidence="1 2" key="1">
    <citation type="submission" date="2019-07" db="EMBL/GenBank/DDBJ databases">
        <title>Whole genome shotgun sequence of Flavobacterium glycines NBRC 105008.</title>
        <authorList>
            <person name="Hosoyama A."/>
            <person name="Uohara A."/>
            <person name="Ohji S."/>
            <person name="Ichikawa N."/>
        </authorList>
    </citation>
    <scope>NUCLEOTIDE SEQUENCE [LARGE SCALE GENOMIC DNA]</scope>
    <source>
        <strain evidence="1 2">NBRC 105008</strain>
    </source>
</reference>